<organism evidence="2 3">
    <name type="scientific">Candidatus Methylacidithermus pantelleriae</name>
    <dbReference type="NCBI Taxonomy" id="2744239"/>
    <lineage>
        <taxon>Bacteria</taxon>
        <taxon>Pseudomonadati</taxon>
        <taxon>Verrucomicrobiota</taxon>
        <taxon>Methylacidiphilae</taxon>
        <taxon>Methylacidiphilales</taxon>
        <taxon>Methylacidiphilaceae</taxon>
        <taxon>Candidatus Methylacidithermus</taxon>
    </lineage>
</organism>
<feature type="compositionally biased region" description="Polar residues" evidence="1">
    <location>
        <begin position="7"/>
        <end position="16"/>
    </location>
</feature>
<feature type="region of interest" description="Disordered" evidence="1">
    <location>
        <begin position="1"/>
        <end position="35"/>
    </location>
</feature>
<gene>
    <name evidence="2" type="ORF">MPNT_140032</name>
</gene>
<protein>
    <submittedName>
        <fullName evidence="2">Uncharacterized protein</fullName>
    </submittedName>
</protein>
<sequence>MADALDSGSSGETRAGSSPAERKKTELPVGEKSVPRGRHWISSREAWGFNRSPFGLLGRSSLLLEETSFGMQEPLA</sequence>
<proteinExistence type="predicted"/>
<accession>A0A8J2FNL5</accession>
<reference evidence="2" key="1">
    <citation type="submission" date="2021-02" db="EMBL/GenBank/DDBJ databases">
        <authorList>
            <person name="Cremers G."/>
            <person name="Picone N."/>
        </authorList>
    </citation>
    <scope>NUCLEOTIDE SEQUENCE</scope>
    <source>
        <strain evidence="2">PQ17</strain>
    </source>
</reference>
<comment type="caution">
    <text evidence="2">The sequence shown here is derived from an EMBL/GenBank/DDBJ whole genome shotgun (WGS) entry which is preliminary data.</text>
</comment>
<name>A0A8J2FNL5_9BACT</name>
<evidence type="ECO:0000256" key="1">
    <source>
        <dbReference type="SAM" id="MobiDB-lite"/>
    </source>
</evidence>
<dbReference type="Proteomes" id="UP000663859">
    <property type="component" value="Unassembled WGS sequence"/>
</dbReference>
<dbReference type="AlphaFoldDB" id="A0A8J2FNL5"/>
<evidence type="ECO:0000313" key="2">
    <source>
        <dbReference type="EMBL" id="CAF0693528.1"/>
    </source>
</evidence>
<evidence type="ECO:0000313" key="3">
    <source>
        <dbReference type="Proteomes" id="UP000663859"/>
    </source>
</evidence>
<keyword evidence="3" id="KW-1185">Reference proteome</keyword>
<dbReference type="EMBL" id="CAJNOB010000006">
    <property type="protein sequence ID" value="CAF0693528.1"/>
    <property type="molecule type" value="Genomic_DNA"/>
</dbReference>